<feature type="transmembrane region" description="Helical" evidence="6">
    <location>
        <begin position="268"/>
        <end position="287"/>
    </location>
</feature>
<feature type="transmembrane region" description="Helical" evidence="6">
    <location>
        <begin position="56"/>
        <end position="76"/>
    </location>
</feature>
<name>A0A0H2XW73_BURO1</name>
<feature type="transmembrane region" description="Helical" evidence="6">
    <location>
        <begin position="29"/>
        <end position="50"/>
    </location>
</feature>
<dbReference type="HOGENOM" id="CLU_033863_4_3_4"/>
<dbReference type="AlphaFoldDB" id="A0A0H2XW73"/>
<keyword evidence="3 6" id="KW-0812">Transmembrane</keyword>
<dbReference type="InterPro" id="IPR037185">
    <property type="entry name" value="EmrE-like"/>
</dbReference>
<feature type="transmembrane region" description="Helical" evidence="6">
    <location>
        <begin position="205"/>
        <end position="224"/>
    </location>
</feature>
<evidence type="ECO:0000259" key="7">
    <source>
        <dbReference type="Pfam" id="PF00892"/>
    </source>
</evidence>
<comment type="similarity">
    <text evidence="2">Belongs to the EamA transporter family.</text>
</comment>
<feature type="transmembrane region" description="Helical" evidence="6">
    <location>
        <begin position="174"/>
        <end position="193"/>
    </location>
</feature>
<feature type="domain" description="EamA" evidence="7">
    <location>
        <begin position="175"/>
        <end position="308"/>
    </location>
</feature>
<feature type="domain" description="EamA" evidence="7">
    <location>
        <begin position="27"/>
        <end position="161"/>
    </location>
</feature>
<evidence type="ECO:0000256" key="5">
    <source>
        <dbReference type="ARBA" id="ARBA00023136"/>
    </source>
</evidence>
<evidence type="ECO:0000313" key="8">
    <source>
        <dbReference type="EMBL" id="ABF78457.1"/>
    </source>
</evidence>
<dbReference type="Pfam" id="PF00892">
    <property type="entry name" value="EamA"/>
    <property type="match status" value="2"/>
</dbReference>
<feature type="transmembrane region" description="Helical" evidence="6">
    <location>
        <begin position="293"/>
        <end position="311"/>
    </location>
</feature>
<accession>A0A0H2XW73</accession>
<feature type="transmembrane region" description="Helical" evidence="6">
    <location>
        <begin position="88"/>
        <end position="108"/>
    </location>
</feature>
<feature type="transmembrane region" description="Helical" evidence="6">
    <location>
        <begin position="120"/>
        <end position="138"/>
    </location>
</feature>
<organism evidence="8">
    <name type="scientific">Burkholderia orbicola (strain AU 1054)</name>
    <dbReference type="NCBI Taxonomy" id="331271"/>
    <lineage>
        <taxon>Bacteria</taxon>
        <taxon>Pseudomonadati</taxon>
        <taxon>Pseudomonadota</taxon>
        <taxon>Betaproteobacteria</taxon>
        <taxon>Burkholderiales</taxon>
        <taxon>Burkholderiaceae</taxon>
        <taxon>Burkholderia</taxon>
        <taxon>Burkholderia cepacia complex</taxon>
        <taxon>Burkholderia orbicola</taxon>
    </lineage>
</organism>
<proteinExistence type="inferred from homology"/>
<dbReference type="InterPro" id="IPR050638">
    <property type="entry name" value="AA-Vitamin_Transporters"/>
</dbReference>
<gene>
    <name evidence="8" type="ordered locus">Bcen_3563</name>
</gene>
<feature type="transmembrane region" description="Helical" evidence="6">
    <location>
        <begin position="147"/>
        <end position="168"/>
    </location>
</feature>
<evidence type="ECO:0000256" key="6">
    <source>
        <dbReference type="SAM" id="Phobius"/>
    </source>
</evidence>
<dbReference type="EMBL" id="CP000379">
    <property type="protein sequence ID" value="ABF78457.1"/>
    <property type="molecule type" value="Genomic_DNA"/>
</dbReference>
<protein>
    <recommendedName>
        <fullName evidence="7">EamA domain-containing protein</fullName>
    </recommendedName>
</protein>
<keyword evidence="5 6" id="KW-0472">Membrane</keyword>
<comment type="subcellular location">
    <subcellularLocation>
        <location evidence="1">Membrane</location>
        <topology evidence="1">Multi-pass membrane protein</topology>
    </subcellularLocation>
</comment>
<sequence precursor="true">MPLALQFRSRRAPPPYATMRRMKTRLIGYLYLAAAMAGVGSTVIASRLAAGGLPPFAATALRFLIATPLLFALMRAQHMCWPRISARDAVLLVIQAAAGGVGYTVLLISGTKLSSPLDAGVMLGTLPAMSTLIAAVVLRERQTPRDWLAAALATAGVLFVTFAPGHAMPSLQTLAGDALVLAAVACEAVFILLNRRLAAPVPPLALSTAMSGLGFVLALVPAAFEWQAVASGWTVGAVSAIVYYALIPTVLGYLCWYAGSARTSGTEAALFTAVAPVSAVLFAVALFGETLTGTRVAGISLVVAGMLVGATRRREPPGASRATLAARTAID</sequence>
<dbReference type="GO" id="GO:0016020">
    <property type="term" value="C:membrane"/>
    <property type="evidence" value="ECO:0007669"/>
    <property type="project" value="UniProtKB-SubCell"/>
</dbReference>
<reference evidence="8" key="1">
    <citation type="submission" date="2006-05" db="EMBL/GenBank/DDBJ databases">
        <title>Complete sequence of chromosome 2 of Burkholderia cenocepacia AU 1054.</title>
        <authorList>
            <consortium name="US DOE Joint Genome Institute"/>
            <person name="Copeland A."/>
            <person name="Lucas S."/>
            <person name="Lapidus A."/>
            <person name="Barry K."/>
            <person name="Detter J.C."/>
            <person name="Glavina del Rio T."/>
            <person name="Hammon N."/>
            <person name="Israni S."/>
            <person name="Dalin E."/>
            <person name="Tice H."/>
            <person name="Pitluck S."/>
            <person name="Chain P."/>
            <person name="Malfatti S."/>
            <person name="Shin M."/>
            <person name="Vergez L."/>
            <person name="Schmutz J."/>
            <person name="Larimer F."/>
            <person name="Land M."/>
            <person name="Hauser L."/>
            <person name="Kyrpides N."/>
            <person name="Lykidis A."/>
            <person name="LiPuma J.J."/>
            <person name="Konstantinidis K."/>
            <person name="Tiedje J.M."/>
            <person name="Richardson P."/>
        </authorList>
    </citation>
    <scope>NUCLEOTIDE SEQUENCE [LARGE SCALE GENOMIC DNA]</scope>
    <source>
        <strain evidence="8">AU 1054</strain>
    </source>
</reference>
<dbReference type="PANTHER" id="PTHR32322:SF2">
    <property type="entry name" value="EAMA DOMAIN-CONTAINING PROTEIN"/>
    <property type="match status" value="1"/>
</dbReference>
<dbReference type="InterPro" id="IPR000620">
    <property type="entry name" value="EamA_dom"/>
</dbReference>
<evidence type="ECO:0000256" key="4">
    <source>
        <dbReference type="ARBA" id="ARBA00022989"/>
    </source>
</evidence>
<evidence type="ECO:0000256" key="1">
    <source>
        <dbReference type="ARBA" id="ARBA00004141"/>
    </source>
</evidence>
<evidence type="ECO:0000256" key="3">
    <source>
        <dbReference type="ARBA" id="ARBA00022692"/>
    </source>
</evidence>
<keyword evidence="4 6" id="KW-1133">Transmembrane helix</keyword>
<dbReference type="PANTHER" id="PTHR32322">
    <property type="entry name" value="INNER MEMBRANE TRANSPORTER"/>
    <property type="match status" value="1"/>
</dbReference>
<evidence type="ECO:0000256" key="2">
    <source>
        <dbReference type="ARBA" id="ARBA00007362"/>
    </source>
</evidence>
<dbReference type="SUPFAM" id="SSF103481">
    <property type="entry name" value="Multidrug resistance efflux transporter EmrE"/>
    <property type="match status" value="2"/>
</dbReference>
<feature type="transmembrane region" description="Helical" evidence="6">
    <location>
        <begin position="230"/>
        <end position="256"/>
    </location>
</feature>